<keyword evidence="7" id="KW-1185">Reference proteome</keyword>
<comment type="caution">
    <text evidence="6">The sequence shown here is derived from an EMBL/GenBank/DDBJ whole genome shotgun (WGS) entry which is preliminary data.</text>
</comment>
<organism evidence="6 7">
    <name type="scientific">Streptomyces acidicola</name>
    <dbReference type="NCBI Taxonomy" id="2596892"/>
    <lineage>
        <taxon>Bacteria</taxon>
        <taxon>Bacillati</taxon>
        <taxon>Actinomycetota</taxon>
        <taxon>Actinomycetes</taxon>
        <taxon>Kitasatosporales</taxon>
        <taxon>Streptomycetaceae</taxon>
        <taxon>Streptomyces</taxon>
    </lineage>
</organism>
<dbReference type="Pfam" id="PF00296">
    <property type="entry name" value="Bac_luciferase"/>
    <property type="match status" value="1"/>
</dbReference>
<keyword evidence="2" id="KW-0288">FMN</keyword>
<keyword evidence="3" id="KW-0560">Oxidoreductase</keyword>
<keyword evidence="1" id="KW-0285">Flavoprotein</keyword>
<gene>
    <name evidence="6" type="ORF">FPZ41_39690</name>
</gene>
<evidence type="ECO:0000313" key="6">
    <source>
        <dbReference type="EMBL" id="MPY54354.1"/>
    </source>
</evidence>
<dbReference type="InterPro" id="IPR050172">
    <property type="entry name" value="SsuD_RutA_monooxygenase"/>
</dbReference>
<name>A0A5N8X5H9_9ACTN</name>
<evidence type="ECO:0000256" key="1">
    <source>
        <dbReference type="ARBA" id="ARBA00022630"/>
    </source>
</evidence>
<evidence type="ECO:0000313" key="7">
    <source>
        <dbReference type="Proteomes" id="UP000373149"/>
    </source>
</evidence>
<dbReference type="PANTHER" id="PTHR42847:SF8">
    <property type="entry name" value="CONSERVED PROTEIN"/>
    <property type="match status" value="1"/>
</dbReference>
<keyword evidence="4" id="KW-0503">Monooxygenase</keyword>
<dbReference type="GO" id="GO:0008726">
    <property type="term" value="F:alkanesulfonate monooxygenase activity"/>
    <property type="evidence" value="ECO:0007669"/>
    <property type="project" value="TreeGrafter"/>
</dbReference>
<sequence>MTSPGTARAEIGTLVTCNAYRNPELLAGMARTVDHISGGRLVLGIGSGWFERDFTDYGYEYGTAGARLNDLAEALPRIERRMSLLNPPPVRGIPVLIGGEGEKKTLPMVARHADIWHAFADPDTLARKTKVLDRCCADIGRDPAEIERSVAVNSVELGVHGTPEELGPRLAGLGVTLLTVGVGGPDFDMGLLRSWLAWRDGYDGGVTLPG</sequence>
<dbReference type="InterPro" id="IPR011251">
    <property type="entry name" value="Luciferase-like_dom"/>
</dbReference>
<dbReference type="PANTHER" id="PTHR42847">
    <property type="entry name" value="ALKANESULFONATE MONOOXYGENASE"/>
    <property type="match status" value="1"/>
</dbReference>
<dbReference type="InterPro" id="IPR036661">
    <property type="entry name" value="Luciferase-like_sf"/>
</dbReference>
<evidence type="ECO:0000256" key="2">
    <source>
        <dbReference type="ARBA" id="ARBA00022643"/>
    </source>
</evidence>
<dbReference type="Gene3D" id="3.20.20.30">
    <property type="entry name" value="Luciferase-like domain"/>
    <property type="match status" value="1"/>
</dbReference>
<dbReference type="CDD" id="cd01097">
    <property type="entry name" value="Tetrahydromethanopterin_reductase"/>
    <property type="match status" value="1"/>
</dbReference>
<protein>
    <submittedName>
        <fullName evidence="6">LLM class F420-dependent oxidoreductase</fullName>
    </submittedName>
</protein>
<reference evidence="6 7" key="1">
    <citation type="submission" date="2019-09" db="EMBL/GenBank/DDBJ databases">
        <authorList>
            <person name="Duangmal K."/>
            <person name="Teo W.F.A."/>
            <person name="Lipun K."/>
        </authorList>
    </citation>
    <scope>NUCLEOTIDE SEQUENCE [LARGE SCALE GENOMIC DNA]</scope>
    <source>
        <strain evidence="6 7">K1PN6</strain>
    </source>
</reference>
<dbReference type="RefSeq" id="WP_152868835.1">
    <property type="nucleotide sequence ID" value="NZ_VMNX01000265.1"/>
</dbReference>
<dbReference type="GO" id="GO:0046306">
    <property type="term" value="P:alkanesulfonate catabolic process"/>
    <property type="evidence" value="ECO:0007669"/>
    <property type="project" value="TreeGrafter"/>
</dbReference>
<evidence type="ECO:0000259" key="5">
    <source>
        <dbReference type="Pfam" id="PF00296"/>
    </source>
</evidence>
<dbReference type="InterPro" id="IPR022480">
    <property type="entry name" value="F420_MSMEG2906"/>
</dbReference>
<feature type="domain" description="Luciferase-like" evidence="5">
    <location>
        <begin position="5"/>
        <end position="152"/>
    </location>
</feature>
<dbReference type="NCBIfam" id="TIGR03856">
    <property type="entry name" value="F420_MSMEG_2906"/>
    <property type="match status" value="1"/>
</dbReference>
<accession>A0A5N8X5H9</accession>
<dbReference type="AlphaFoldDB" id="A0A5N8X5H9"/>
<dbReference type="Proteomes" id="UP000373149">
    <property type="component" value="Unassembled WGS sequence"/>
</dbReference>
<evidence type="ECO:0000256" key="4">
    <source>
        <dbReference type="ARBA" id="ARBA00023033"/>
    </source>
</evidence>
<dbReference type="SUPFAM" id="SSF51679">
    <property type="entry name" value="Bacterial luciferase-like"/>
    <property type="match status" value="1"/>
</dbReference>
<dbReference type="EMBL" id="VMNX01000265">
    <property type="protein sequence ID" value="MPY54354.1"/>
    <property type="molecule type" value="Genomic_DNA"/>
</dbReference>
<proteinExistence type="predicted"/>
<evidence type="ECO:0000256" key="3">
    <source>
        <dbReference type="ARBA" id="ARBA00023002"/>
    </source>
</evidence>